<comment type="caution">
    <text evidence="2">The sequence shown here is derived from an EMBL/GenBank/DDBJ whole genome shotgun (WGS) entry which is preliminary data.</text>
</comment>
<keyword evidence="3" id="KW-1185">Reference proteome</keyword>
<gene>
    <name evidence="2" type="ORF">ISN44_As13g007990</name>
</gene>
<proteinExistence type="predicted"/>
<evidence type="ECO:0000313" key="2">
    <source>
        <dbReference type="EMBL" id="KAG7536878.1"/>
    </source>
</evidence>
<dbReference type="Proteomes" id="UP000694251">
    <property type="component" value="Chromosome 13"/>
</dbReference>
<organism evidence="2 3">
    <name type="scientific">Arabidopsis suecica</name>
    <name type="common">Swedish thale-cress</name>
    <name type="synonym">Cardaminopsis suecica</name>
    <dbReference type="NCBI Taxonomy" id="45249"/>
    <lineage>
        <taxon>Eukaryota</taxon>
        <taxon>Viridiplantae</taxon>
        <taxon>Streptophyta</taxon>
        <taxon>Embryophyta</taxon>
        <taxon>Tracheophyta</taxon>
        <taxon>Spermatophyta</taxon>
        <taxon>Magnoliopsida</taxon>
        <taxon>eudicotyledons</taxon>
        <taxon>Gunneridae</taxon>
        <taxon>Pentapetalae</taxon>
        <taxon>rosids</taxon>
        <taxon>malvids</taxon>
        <taxon>Brassicales</taxon>
        <taxon>Brassicaceae</taxon>
        <taxon>Camelineae</taxon>
        <taxon>Arabidopsis</taxon>
    </lineage>
</organism>
<feature type="compositionally biased region" description="Low complexity" evidence="1">
    <location>
        <begin position="51"/>
        <end position="61"/>
    </location>
</feature>
<protein>
    <submittedName>
        <fullName evidence="2">Uncharacterized protein</fullName>
    </submittedName>
</protein>
<dbReference type="AlphaFoldDB" id="A0A8T1XS11"/>
<feature type="compositionally biased region" description="Basic and acidic residues" evidence="1">
    <location>
        <begin position="62"/>
        <end position="73"/>
    </location>
</feature>
<evidence type="ECO:0000256" key="1">
    <source>
        <dbReference type="SAM" id="MobiDB-lite"/>
    </source>
</evidence>
<evidence type="ECO:0000313" key="3">
    <source>
        <dbReference type="Proteomes" id="UP000694251"/>
    </source>
</evidence>
<name>A0A8T1XS11_ARASU</name>
<sequence length="121" mass="13888">MNTSTGPVETKCDSSRGWWLTQTSEDKFHASQADPEELPLITASKHRNPPYRHQLLPQPLQQEERLSLEDLRNTPRRPQPGTSNSICLLRQTRALTTSMEKSTLSVMKKRPCLLLDHRPED</sequence>
<dbReference type="EMBL" id="JAEFBJ010000013">
    <property type="protein sequence ID" value="KAG7536878.1"/>
    <property type="molecule type" value="Genomic_DNA"/>
</dbReference>
<feature type="region of interest" description="Disordered" evidence="1">
    <location>
        <begin position="46"/>
        <end position="85"/>
    </location>
</feature>
<reference evidence="2 3" key="1">
    <citation type="submission" date="2020-12" db="EMBL/GenBank/DDBJ databases">
        <title>Concerted genomic and epigenomic changes stabilize Arabidopsis allopolyploids.</title>
        <authorList>
            <person name="Chen Z."/>
        </authorList>
    </citation>
    <scope>NUCLEOTIDE SEQUENCE [LARGE SCALE GENOMIC DNA]</scope>
    <source>
        <strain evidence="2">As9502</strain>
        <tissue evidence="2">Leaf</tissue>
    </source>
</reference>
<accession>A0A8T1XS11</accession>